<keyword evidence="2" id="KW-1185">Reference proteome</keyword>
<dbReference type="EMBL" id="JACHMH010000001">
    <property type="protein sequence ID" value="MBB4679751.1"/>
    <property type="molecule type" value="Genomic_DNA"/>
</dbReference>
<dbReference type="RefSeq" id="WP_344960553.1">
    <property type="nucleotide sequence ID" value="NZ_BAAAUI010000001.1"/>
</dbReference>
<organism evidence="1 2">
    <name type="scientific">Crossiella cryophila</name>
    <dbReference type="NCBI Taxonomy" id="43355"/>
    <lineage>
        <taxon>Bacteria</taxon>
        <taxon>Bacillati</taxon>
        <taxon>Actinomycetota</taxon>
        <taxon>Actinomycetes</taxon>
        <taxon>Pseudonocardiales</taxon>
        <taxon>Pseudonocardiaceae</taxon>
        <taxon>Crossiella</taxon>
    </lineage>
</organism>
<comment type="caution">
    <text evidence="1">The sequence shown here is derived from an EMBL/GenBank/DDBJ whole genome shotgun (WGS) entry which is preliminary data.</text>
</comment>
<accession>A0A7W7CEN2</accession>
<evidence type="ECO:0000313" key="1">
    <source>
        <dbReference type="EMBL" id="MBB4679751.1"/>
    </source>
</evidence>
<gene>
    <name evidence="1" type="ORF">HNR67_005869</name>
</gene>
<dbReference type="SUPFAM" id="SSF82171">
    <property type="entry name" value="DPP6 N-terminal domain-like"/>
    <property type="match status" value="1"/>
</dbReference>
<name>A0A7W7CEN2_9PSEU</name>
<dbReference type="AlphaFoldDB" id="A0A7W7CEN2"/>
<proteinExistence type="predicted"/>
<protein>
    <submittedName>
        <fullName evidence="1">Uncharacterized protein</fullName>
    </submittedName>
</protein>
<sequence length="158" mass="16822">MAINNRGDMLASGGGGWILWPGNGSAPITHTNPQYGATRPIDLDEDGTVLMAVRRISNGKVLGQNPSGDFNSWVWDTHSGQVTPLTPRGSVDLINQQGLLAGRNAESGFRPALWQGTTLLTNLPDAPGGTPWTVQVLGDDNTIAGASGPDRKYRWSCR</sequence>
<reference evidence="1 2" key="1">
    <citation type="submission" date="2020-08" db="EMBL/GenBank/DDBJ databases">
        <title>Sequencing the genomes of 1000 actinobacteria strains.</title>
        <authorList>
            <person name="Klenk H.-P."/>
        </authorList>
    </citation>
    <scope>NUCLEOTIDE SEQUENCE [LARGE SCALE GENOMIC DNA]</scope>
    <source>
        <strain evidence="1 2">DSM 44230</strain>
    </source>
</reference>
<dbReference type="Proteomes" id="UP000533598">
    <property type="component" value="Unassembled WGS sequence"/>
</dbReference>
<evidence type="ECO:0000313" key="2">
    <source>
        <dbReference type="Proteomes" id="UP000533598"/>
    </source>
</evidence>